<name>A0ABP0CIP2_9PEZI</name>
<accession>A0ABP0CIP2</accession>
<comment type="caution">
    <text evidence="2">The sequence shown here is derived from an EMBL/GenBank/DDBJ whole genome shotgun (WGS) entry which is preliminary data.</text>
</comment>
<organism evidence="2 3">
    <name type="scientific">Sporothrix bragantina</name>
    <dbReference type="NCBI Taxonomy" id="671064"/>
    <lineage>
        <taxon>Eukaryota</taxon>
        <taxon>Fungi</taxon>
        <taxon>Dikarya</taxon>
        <taxon>Ascomycota</taxon>
        <taxon>Pezizomycotina</taxon>
        <taxon>Sordariomycetes</taxon>
        <taxon>Sordariomycetidae</taxon>
        <taxon>Ophiostomatales</taxon>
        <taxon>Ophiostomataceae</taxon>
        <taxon>Sporothrix</taxon>
    </lineage>
</organism>
<keyword evidence="3" id="KW-1185">Reference proteome</keyword>
<sequence>MSTATQQAPRRFDDIPGTPVNLDEPIFFYHQDRPFGEFSQWSRSTFVVSKARIAEVTQVDSADNIEGPTDELTFGCAEQFMMFCKAVRFGDRDAQLPILATPDPSKQKGLGQRVRGFTEEGWDAVKSAVVETGSYHKCRQSAKLRRLLLSTGNKLLVEAATRDRIWGIGYSASTALANLDNWGENRLGWALMHARAQLWADEAADAAGGRTITKSGRKSGQ</sequence>
<evidence type="ECO:0000313" key="2">
    <source>
        <dbReference type="EMBL" id="CAK7231967.1"/>
    </source>
</evidence>
<evidence type="ECO:0000259" key="1">
    <source>
        <dbReference type="Pfam" id="PF08719"/>
    </source>
</evidence>
<dbReference type="EMBL" id="CAWUHC010000099">
    <property type="protein sequence ID" value="CAK7231967.1"/>
    <property type="molecule type" value="Genomic_DNA"/>
</dbReference>
<proteinExistence type="predicted"/>
<gene>
    <name evidence="2" type="ORF">SBRCBS47491_008109</name>
</gene>
<dbReference type="Proteomes" id="UP001642406">
    <property type="component" value="Unassembled WGS sequence"/>
</dbReference>
<reference evidence="2 3" key="1">
    <citation type="submission" date="2024-01" db="EMBL/GenBank/DDBJ databases">
        <authorList>
            <person name="Allen C."/>
            <person name="Tagirdzhanova G."/>
        </authorList>
    </citation>
    <scope>NUCLEOTIDE SEQUENCE [LARGE SCALE GENOMIC DNA]</scope>
</reference>
<dbReference type="Gene3D" id="1.10.357.40">
    <property type="entry name" value="YbiA-like"/>
    <property type="match status" value="1"/>
</dbReference>
<dbReference type="InterPro" id="IPR012816">
    <property type="entry name" value="NADAR"/>
</dbReference>
<feature type="domain" description="NADAR" evidence="1">
    <location>
        <begin position="27"/>
        <end position="199"/>
    </location>
</feature>
<dbReference type="Pfam" id="PF08719">
    <property type="entry name" value="NADAR"/>
    <property type="match status" value="1"/>
</dbReference>
<dbReference type="SUPFAM" id="SSF143990">
    <property type="entry name" value="YbiA-like"/>
    <property type="match status" value="1"/>
</dbReference>
<evidence type="ECO:0000313" key="3">
    <source>
        <dbReference type="Proteomes" id="UP001642406"/>
    </source>
</evidence>
<dbReference type="InterPro" id="IPR037238">
    <property type="entry name" value="YbiA-like_sf"/>
</dbReference>
<dbReference type="NCBIfam" id="TIGR02464">
    <property type="entry name" value="ribofla_fusion"/>
    <property type="match status" value="1"/>
</dbReference>
<dbReference type="CDD" id="cd15457">
    <property type="entry name" value="NADAR"/>
    <property type="match status" value="1"/>
</dbReference>
<protein>
    <recommendedName>
        <fullName evidence="1">NADAR domain-containing protein</fullName>
    </recommendedName>
</protein>